<protein>
    <submittedName>
        <fullName evidence="2">Phospholipid N-methyltransferase</fullName>
    </submittedName>
</protein>
<dbReference type="AlphaFoldDB" id="A0A1T4XYB7"/>
<evidence type="ECO:0000259" key="1">
    <source>
        <dbReference type="Pfam" id="PF13649"/>
    </source>
</evidence>
<dbReference type="OrthoDB" id="9805585at2"/>
<dbReference type="InterPro" id="IPR029063">
    <property type="entry name" value="SAM-dependent_MTases_sf"/>
</dbReference>
<dbReference type="GO" id="GO:0008168">
    <property type="term" value="F:methyltransferase activity"/>
    <property type="evidence" value="ECO:0007669"/>
    <property type="project" value="UniProtKB-KW"/>
</dbReference>
<keyword evidence="2" id="KW-0489">Methyltransferase</keyword>
<dbReference type="Gene3D" id="3.40.50.150">
    <property type="entry name" value="Vaccinia Virus protein VP39"/>
    <property type="match status" value="1"/>
</dbReference>
<dbReference type="SUPFAM" id="SSF53335">
    <property type="entry name" value="S-adenosyl-L-methionine-dependent methyltransferases"/>
    <property type="match status" value="1"/>
</dbReference>
<gene>
    <name evidence="2" type="ORF">SAMN02745166_02117</name>
</gene>
<dbReference type="GO" id="GO:0032259">
    <property type="term" value="P:methylation"/>
    <property type="evidence" value="ECO:0007669"/>
    <property type="project" value="UniProtKB-KW"/>
</dbReference>
<dbReference type="RefSeq" id="WP_139373183.1">
    <property type="nucleotide sequence ID" value="NZ_FUYE01000006.1"/>
</dbReference>
<dbReference type="EMBL" id="FUYE01000006">
    <property type="protein sequence ID" value="SKA94208.1"/>
    <property type="molecule type" value="Genomic_DNA"/>
</dbReference>
<name>A0A1T4XYB7_9BACT</name>
<dbReference type="Pfam" id="PF13649">
    <property type="entry name" value="Methyltransf_25"/>
    <property type="match status" value="1"/>
</dbReference>
<evidence type="ECO:0000313" key="2">
    <source>
        <dbReference type="EMBL" id="SKA94208.1"/>
    </source>
</evidence>
<reference evidence="3" key="1">
    <citation type="submission" date="2017-02" db="EMBL/GenBank/DDBJ databases">
        <authorList>
            <person name="Varghese N."/>
            <person name="Submissions S."/>
        </authorList>
    </citation>
    <scope>NUCLEOTIDE SEQUENCE [LARGE SCALE GENOMIC DNA]</scope>
    <source>
        <strain evidence="3">ATCC 700200</strain>
    </source>
</reference>
<keyword evidence="2" id="KW-0808">Transferase</keyword>
<dbReference type="InterPro" id="IPR041698">
    <property type="entry name" value="Methyltransf_25"/>
</dbReference>
<organism evidence="2 3">
    <name type="scientific">Prosthecobacter debontii</name>
    <dbReference type="NCBI Taxonomy" id="48467"/>
    <lineage>
        <taxon>Bacteria</taxon>
        <taxon>Pseudomonadati</taxon>
        <taxon>Verrucomicrobiota</taxon>
        <taxon>Verrucomicrobiia</taxon>
        <taxon>Verrucomicrobiales</taxon>
        <taxon>Verrucomicrobiaceae</taxon>
        <taxon>Prosthecobacter</taxon>
    </lineage>
</organism>
<dbReference type="Proteomes" id="UP000190774">
    <property type="component" value="Unassembled WGS sequence"/>
</dbReference>
<feature type="domain" description="Methyltransferase" evidence="1">
    <location>
        <begin position="43"/>
        <end position="141"/>
    </location>
</feature>
<sequence>MSAATFLQEFVRNWQTVGAVAPSSQALAYRMMESAEVGRAQHVLELGPGTGAFTEAILDVMPHGSSYLGIELNETFVSQLKPRFPSMDFRAAGAQEFDFGSYLGGREPFDVIVSGLPWTAFPRSLQEAILANVLPHLKPGGRFATFAYYGFHRLPSGQRFRGLLHERLTGVETSRVVWGNVPPAFVYVARK</sequence>
<evidence type="ECO:0000313" key="3">
    <source>
        <dbReference type="Proteomes" id="UP000190774"/>
    </source>
</evidence>
<dbReference type="STRING" id="48467.SAMN02745166_02117"/>
<keyword evidence="3" id="KW-1185">Reference proteome</keyword>
<proteinExistence type="predicted"/>
<accession>A0A1T4XYB7</accession>
<dbReference type="CDD" id="cd02440">
    <property type="entry name" value="AdoMet_MTases"/>
    <property type="match status" value="1"/>
</dbReference>